<evidence type="ECO:0000313" key="2">
    <source>
        <dbReference type="EMBL" id="XDJ75985.1"/>
    </source>
</evidence>
<dbReference type="AlphaFoldDB" id="A0AB39DS99"/>
<sequence length="114" mass="13145">MSLFADVCWRHWPKTCTCPPSADEIERMRSDAFLLDRELQRENRRAREFSEALSCLARAVLQMRETRMDDGGEDNVSADLQALADQAREAADLLREDRNQDRVTELMGRIEGKS</sequence>
<gene>
    <name evidence="1" type="ORF">ABRY90_13035</name>
    <name evidence="2" type="ORF">ABRZ10_07190</name>
</gene>
<reference evidence="1" key="1">
    <citation type="submission" date="2024-05" db="EMBL/GenBank/DDBJ databases">
        <authorList>
            <person name="Luo Y.-C."/>
            <person name="Nicholds J."/>
            <person name="Mortimer T."/>
            <person name="Maboni G."/>
        </authorList>
    </citation>
    <scope>NUCLEOTIDE SEQUENCE</scope>
    <source>
        <strain evidence="2">143769</strain>
        <strain evidence="1">148131</strain>
    </source>
</reference>
<organism evidence="1">
    <name type="scientific">Castellaniella ginsengisoli</name>
    <dbReference type="NCBI Taxonomy" id="546114"/>
    <lineage>
        <taxon>Bacteria</taxon>
        <taxon>Pseudomonadati</taxon>
        <taxon>Pseudomonadota</taxon>
        <taxon>Betaproteobacteria</taxon>
        <taxon>Burkholderiales</taxon>
        <taxon>Alcaligenaceae</taxon>
        <taxon>Castellaniella</taxon>
    </lineage>
</organism>
<accession>A0AB39DS99</accession>
<name>A0AB39DS99_9BURK</name>
<dbReference type="RefSeq" id="WP_368648004.1">
    <property type="nucleotide sequence ID" value="NZ_CP158258.1"/>
</dbReference>
<proteinExistence type="predicted"/>
<dbReference type="EMBL" id="CP158265">
    <property type="protein sequence ID" value="XDJ75985.1"/>
    <property type="molecule type" value="Genomic_DNA"/>
</dbReference>
<protein>
    <submittedName>
        <fullName evidence="1">Uncharacterized protein</fullName>
    </submittedName>
</protein>
<dbReference type="EMBL" id="CP158258">
    <property type="protein sequence ID" value="XDJ58167.1"/>
    <property type="molecule type" value="Genomic_DNA"/>
</dbReference>
<evidence type="ECO:0000313" key="1">
    <source>
        <dbReference type="EMBL" id="XDJ58167.1"/>
    </source>
</evidence>